<reference evidence="1 2" key="1">
    <citation type="submission" date="2012-04" db="EMBL/GenBank/DDBJ databases">
        <title>The Genome Sequence of Afipia clevelandensis ATCC 49720.</title>
        <authorList>
            <consortium name="The Broad Institute Genome Sequencing Platform"/>
            <person name="Earl A."/>
            <person name="Ward D."/>
            <person name="Feldgarden M."/>
            <person name="Gevers D."/>
            <person name="Huys G."/>
            <person name="Walker B."/>
            <person name="Young S.K."/>
            <person name="Zeng Q."/>
            <person name="Gargeya S."/>
            <person name="Fitzgerald M."/>
            <person name="Haas B."/>
            <person name="Abouelleil A."/>
            <person name="Alvarado L."/>
            <person name="Arachchi H.M."/>
            <person name="Berlin A."/>
            <person name="Chapman S.B."/>
            <person name="Goldberg J."/>
            <person name="Griggs A."/>
            <person name="Gujja S."/>
            <person name="Hansen M."/>
            <person name="Howarth C."/>
            <person name="Imamovic A."/>
            <person name="Larimer J."/>
            <person name="McCowen C."/>
            <person name="Montmayeur A."/>
            <person name="Murphy C."/>
            <person name="Neiman D."/>
            <person name="Pearson M."/>
            <person name="Priest M."/>
            <person name="Roberts A."/>
            <person name="Saif S."/>
            <person name="Shea T."/>
            <person name="Sisk P."/>
            <person name="Sykes S."/>
            <person name="Wortman J."/>
            <person name="Nusbaum C."/>
            <person name="Birren B."/>
        </authorList>
    </citation>
    <scope>NUCLEOTIDE SEQUENCE [LARGE SCALE GENOMIC DNA]</scope>
    <source>
        <strain evidence="1 2">ATCC 49720</strain>
    </source>
</reference>
<protein>
    <submittedName>
        <fullName evidence="1">Uncharacterized protein</fullName>
    </submittedName>
</protein>
<name>K8PH35_9BRAD</name>
<proteinExistence type="predicted"/>
<dbReference type="AlphaFoldDB" id="K8PH35"/>
<dbReference type="PATRIC" id="fig|883079.3.peg.1648"/>
<comment type="caution">
    <text evidence="1">The sequence shown here is derived from an EMBL/GenBank/DDBJ whole genome shotgun (WGS) entry which is preliminary data.</text>
</comment>
<evidence type="ECO:0000313" key="2">
    <source>
        <dbReference type="Proteomes" id="UP000001095"/>
    </source>
</evidence>
<keyword evidence="2" id="KW-1185">Reference proteome</keyword>
<gene>
    <name evidence="1" type="ORF">HMPREF9696_01618</name>
</gene>
<dbReference type="RefSeq" id="WP_002712484.1">
    <property type="nucleotide sequence ID" value="NZ_KB375281.1"/>
</dbReference>
<accession>K8PH35</accession>
<sequence>MSLVQSDDELKDPLLAEAAQLRASPAYAAAIREYTVGLARFREAPRLVNKLISYESRFRVTGYLLYLDADHERYGTDGGATYTRLLELCSRRNEVSPRVLKTTLAMLKLTGFIKSAPSPSDRRSKSYRPTARMNEFTRNWLTYAVGALDVLQPREARAQQLNNDPEFIRRFLVSGGRDHIVGEPPADRMPEFIGFFGSREGAAALVLSVMLADIDGTPLPSRARIASRFGLSKTQVSKMIAEGGDLGFFAMDTAGVPAATDHLRNAYAQWISIELAFYARHMLPA</sequence>
<evidence type="ECO:0000313" key="1">
    <source>
        <dbReference type="EMBL" id="EKS37668.1"/>
    </source>
</evidence>
<dbReference type="Proteomes" id="UP000001095">
    <property type="component" value="Unassembled WGS sequence"/>
</dbReference>
<dbReference type="EMBL" id="AGWY01000007">
    <property type="protein sequence ID" value="EKS37668.1"/>
    <property type="molecule type" value="Genomic_DNA"/>
</dbReference>
<dbReference type="HOGENOM" id="CLU_920814_0_0_5"/>
<organism evidence="1 2">
    <name type="scientific">Afipia clevelandensis ATCC 49720</name>
    <dbReference type="NCBI Taxonomy" id="883079"/>
    <lineage>
        <taxon>Bacteria</taxon>
        <taxon>Pseudomonadati</taxon>
        <taxon>Pseudomonadota</taxon>
        <taxon>Alphaproteobacteria</taxon>
        <taxon>Hyphomicrobiales</taxon>
        <taxon>Nitrobacteraceae</taxon>
        <taxon>Afipia</taxon>
    </lineage>
</organism>